<feature type="non-terminal residue" evidence="2">
    <location>
        <position position="77"/>
    </location>
</feature>
<feature type="region of interest" description="Disordered" evidence="1">
    <location>
        <begin position="14"/>
        <end position="77"/>
    </location>
</feature>
<evidence type="ECO:0000256" key="1">
    <source>
        <dbReference type="SAM" id="MobiDB-lite"/>
    </source>
</evidence>
<proteinExistence type="predicted"/>
<accession>A0A3L8Q5H4</accession>
<feature type="compositionally biased region" description="Acidic residues" evidence="1">
    <location>
        <begin position="35"/>
        <end position="44"/>
    </location>
</feature>
<dbReference type="EMBL" id="QUSF01008474">
    <property type="protein sequence ID" value="RLV62322.1"/>
    <property type="molecule type" value="Genomic_DNA"/>
</dbReference>
<name>A0A3L8Q5H4_CHLGU</name>
<gene>
    <name evidence="2" type="ORF">DV515_00019435</name>
</gene>
<feature type="compositionally biased region" description="Low complexity" evidence="1">
    <location>
        <begin position="15"/>
        <end position="34"/>
    </location>
</feature>
<reference evidence="2 3" key="1">
    <citation type="journal article" date="2018" name="Proc. R. Soc. B">
        <title>A non-coding region near Follistatin controls head colour polymorphism in the Gouldian finch.</title>
        <authorList>
            <person name="Toomey M.B."/>
            <person name="Marques C.I."/>
            <person name="Andrade P."/>
            <person name="Araujo P.M."/>
            <person name="Sabatino S."/>
            <person name="Gazda M.A."/>
            <person name="Afonso S."/>
            <person name="Lopes R.J."/>
            <person name="Corbo J.C."/>
            <person name="Carneiro M."/>
        </authorList>
    </citation>
    <scope>NUCLEOTIDE SEQUENCE [LARGE SCALE GENOMIC DNA]</scope>
    <source>
        <strain evidence="2">Red01</strain>
        <tissue evidence="2">Muscle</tissue>
    </source>
</reference>
<feature type="compositionally biased region" description="Polar residues" evidence="1">
    <location>
        <begin position="64"/>
        <end position="77"/>
    </location>
</feature>
<comment type="caution">
    <text evidence="2">The sequence shown here is derived from an EMBL/GenBank/DDBJ whole genome shotgun (WGS) entry which is preliminary data.</text>
</comment>
<sequence length="77" mass="7690">MGVASPGVGVATFEVGVASPVPSPSSDPYGGSTEENSEDEEGEGEPIPPPARSLAASLDASVTHVVTSQDPDPTLQQ</sequence>
<evidence type="ECO:0000313" key="2">
    <source>
        <dbReference type="EMBL" id="RLV62322.1"/>
    </source>
</evidence>
<evidence type="ECO:0000313" key="3">
    <source>
        <dbReference type="Proteomes" id="UP000276834"/>
    </source>
</evidence>
<dbReference type="Proteomes" id="UP000276834">
    <property type="component" value="Unassembled WGS sequence"/>
</dbReference>
<protein>
    <submittedName>
        <fullName evidence="2">Uncharacterized protein</fullName>
    </submittedName>
</protein>
<dbReference type="AlphaFoldDB" id="A0A3L8Q5H4"/>
<keyword evidence="3" id="KW-1185">Reference proteome</keyword>
<organism evidence="2 3">
    <name type="scientific">Chloebia gouldiae</name>
    <name type="common">Gouldian finch</name>
    <name type="synonym">Erythrura gouldiae</name>
    <dbReference type="NCBI Taxonomy" id="44316"/>
    <lineage>
        <taxon>Eukaryota</taxon>
        <taxon>Metazoa</taxon>
        <taxon>Chordata</taxon>
        <taxon>Craniata</taxon>
        <taxon>Vertebrata</taxon>
        <taxon>Euteleostomi</taxon>
        <taxon>Archelosauria</taxon>
        <taxon>Archosauria</taxon>
        <taxon>Dinosauria</taxon>
        <taxon>Saurischia</taxon>
        <taxon>Theropoda</taxon>
        <taxon>Coelurosauria</taxon>
        <taxon>Aves</taxon>
        <taxon>Neognathae</taxon>
        <taxon>Neoaves</taxon>
        <taxon>Telluraves</taxon>
        <taxon>Australaves</taxon>
        <taxon>Passeriformes</taxon>
        <taxon>Passeroidea</taxon>
        <taxon>Passeridae</taxon>
        <taxon>Chloebia</taxon>
    </lineage>
</organism>